<evidence type="ECO:0000313" key="3">
    <source>
        <dbReference type="Proteomes" id="UP000015104"/>
    </source>
</evidence>
<organism evidence="2 3">
    <name type="scientific">Tetranychus urticae</name>
    <name type="common">Two-spotted spider mite</name>
    <dbReference type="NCBI Taxonomy" id="32264"/>
    <lineage>
        <taxon>Eukaryota</taxon>
        <taxon>Metazoa</taxon>
        <taxon>Ecdysozoa</taxon>
        <taxon>Arthropoda</taxon>
        <taxon>Chelicerata</taxon>
        <taxon>Arachnida</taxon>
        <taxon>Acari</taxon>
        <taxon>Acariformes</taxon>
        <taxon>Trombidiformes</taxon>
        <taxon>Prostigmata</taxon>
        <taxon>Eleutherengona</taxon>
        <taxon>Raphignathae</taxon>
        <taxon>Tetranychoidea</taxon>
        <taxon>Tetranychidae</taxon>
        <taxon>Tetranychus</taxon>
    </lineage>
</organism>
<name>T1KHR0_TETUR</name>
<dbReference type="Proteomes" id="UP000015104">
    <property type="component" value="Unassembled WGS sequence"/>
</dbReference>
<protein>
    <submittedName>
        <fullName evidence="2">Uncharacterized protein</fullName>
    </submittedName>
</protein>
<keyword evidence="1" id="KW-0472">Membrane</keyword>
<dbReference type="AlphaFoldDB" id="T1KHR0"/>
<keyword evidence="1" id="KW-0812">Transmembrane</keyword>
<evidence type="ECO:0000313" key="2">
    <source>
        <dbReference type="EnsemblMetazoa" id="tetur11g05290.1"/>
    </source>
</evidence>
<keyword evidence="1" id="KW-1133">Transmembrane helix</keyword>
<sequence length="428" mass="49643">MILLNRRVLTLTFCSIGCFFHLAHVVNEFLKFPVRTDIIYDYPKKLVVPEIDIIMYNTDLLNLTELYLKHPEKIAYLCRSRLRMSNLTIISNGKMNADCVKIFKSYFETSLDLAMLLTVGDIEKLDVDSLIYKAKIDDTIQNDLCTFKKYFSAPFTYIRVSCREDSKPIEKRLLPDTEAYDRFCILHNITHQFGVRLTHPNSKIDPTINNYVRIERKKDENVFTFLRQREIIIERSEWPYQTNCRHYQRTETYARCLRDKISQAMPGTIGMLDVVKAGDFPANCRFNFNIYSNHSLLSQMRSECAKQIEQLQCIEKTYRTQGETFKEKGSGLGLICLANQIDFNIILKTYPQSTFTELLIYISSILGIWFGISIYGQLMDGFIRPSIPQPTVKKVNVLPNTLTKRTNIQVGPNLKTSAIIEQSYLNGQ</sequence>
<reference evidence="3" key="1">
    <citation type="submission" date="2011-08" db="EMBL/GenBank/DDBJ databases">
        <authorList>
            <person name="Rombauts S."/>
        </authorList>
    </citation>
    <scope>NUCLEOTIDE SEQUENCE</scope>
    <source>
        <strain evidence="3">London</strain>
    </source>
</reference>
<feature type="transmembrane region" description="Helical" evidence="1">
    <location>
        <begin position="358"/>
        <end position="378"/>
    </location>
</feature>
<reference evidence="2" key="2">
    <citation type="submission" date="2015-06" db="UniProtKB">
        <authorList>
            <consortium name="EnsemblMetazoa"/>
        </authorList>
    </citation>
    <scope>IDENTIFICATION</scope>
</reference>
<accession>T1KHR0</accession>
<evidence type="ECO:0000256" key="1">
    <source>
        <dbReference type="SAM" id="Phobius"/>
    </source>
</evidence>
<dbReference type="EMBL" id="CAEY01000078">
    <property type="status" value="NOT_ANNOTATED_CDS"/>
    <property type="molecule type" value="Genomic_DNA"/>
</dbReference>
<proteinExistence type="predicted"/>
<dbReference type="HOGENOM" id="CLU_055906_0_0_1"/>
<keyword evidence="3" id="KW-1185">Reference proteome</keyword>
<dbReference type="EnsemblMetazoa" id="tetur11g05290.1">
    <property type="protein sequence ID" value="tetur11g05290.1"/>
    <property type="gene ID" value="tetur11g05290"/>
</dbReference>